<evidence type="ECO:0000313" key="1">
    <source>
        <dbReference type="EMBL" id="KAF5899868.1"/>
    </source>
</evidence>
<feature type="non-terminal residue" evidence="1">
    <location>
        <position position="1"/>
    </location>
</feature>
<proteinExistence type="predicted"/>
<feature type="non-terminal residue" evidence="1">
    <location>
        <position position="64"/>
    </location>
</feature>
<reference evidence="1" key="1">
    <citation type="submission" date="2020-07" db="EMBL/GenBank/DDBJ databases">
        <title>Clarias magur genome sequencing, assembly and annotation.</title>
        <authorList>
            <person name="Kushwaha B."/>
            <person name="Kumar R."/>
            <person name="Das P."/>
            <person name="Joshi C.G."/>
            <person name="Kumar D."/>
            <person name="Nagpure N.S."/>
            <person name="Pandey M."/>
            <person name="Agarwal S."/>
            <person name="Srivastava S."/>
            <person name="Singh M."/>
            <person name="Sahoo L."/>
            <person name="Jayasankar P."/>
            <person name="Meher P.K."/>
            <person name="Koringa P.G."/>
            <person name="Iquebal M.A."/>
            <person name="Das S.P."/>
            <person name="Bit A."/>
            <person name="Patnaik S."/>
            <person name="Patel N."/>
            <person name="Shah T.M."/>
            <person name="Hinsu A."/>
            <person name="Jena J.K."/>
        </authorList>
    </citation>
    <scope>NUCLEOTIDE SEQUENCE</scope>
    <source>
        <strain evidence="1">CIFAMagur01</strain>
        <tissue evidence="1">Testis</tissue>
    </source>
</reference>
<sequence length="64" mass="6825">DEGSEECLPCLPGHYCSDETTSEEAMLRVMVCPPGFLCSKGLDRDPQRSAVLCPIGFYCPGGGV</sequence>
<name>A0A8J4XAT2_CLAMG</name>
<keyword evidence="2" id="KW-1185">Reference proteome</keyword>
<accession>A0A8J4XAT2</accession>
<gene>
    <name evidence="1" type="ORF">DAT39_010429</name>
</gene>
<organism evidence="1 2">
    <name type="scientific">Clarias magur</name>
    <name type="common">Asian catfish</name>
    <name type="synonym">Macropteronotus magur</name>
    <dbReference type="NCBI Taxonomy" id="1594786"/>
    <lineage>
        <taxon>Eukaryota</taxon>
        <taxon>Metazoa</taxon>
        <taxon>Chordata</taxon>
        <taxon>Craniata</taxon>
        <taxon>Vertebrata</taxon>
        <taxon>Euteleostomi</taxon>
        <taxon>Actinopterygii</taxon>
        <taxon>Neopterygii</taxon>
        <taxon>Teleostei</taxon>
        <taxon>Ostariophysi</taxon>
        <taxon>Siluriformes</taxon>
        <taxon>Clariidae</taxon>
        <taxon>Clarias</taxon>
    </lineage>
</organism>
<dbReference type="AlphaFoldDB" id="A0A8J4XAT2"/>
<evidence type="ECO:0000313" key="2">
    <source>
        <dbReference type="Proteomes" id="UP000727407"/>
    </source>
</evidence>
<dbReference type="Proteomes" id="UP000727407">
    <property type="component" value="Unassembled WGS sequence"/>
</dbReference>
<dbReference type="OrthoDB" id="439917at2759"/>
<protein>
    <submittedName>
        <fullName evidence="1">Multiple epidermal growth factor-like domains protein 6</fullName>
    </submittedName>
</protein>
<comment type="caution">
    <text evidence="1">The sequence shown here is derived from an EMBL/GenBank/DDBJ whole genome shotgun (WGS) entry which is preliminary data.</text>
</comment>
<dbReference type="EMBL" id="QNUK01000153">
    <property type="protein sequence ID" value="KAF5899868.1"/>
    <property type="molecule type" value="Genomic_DNA"/>
</dbReference>